<comment type="caution">
    <text evidence="2">The sequence shown here is derived from an EMBL/GenBank/DDBJ whole genome shotgun (WGS) entry which is preliminary data.</text>
</comment>
<dbReference type="InterPro" id="IPR052354">
    <property type="entry name" value="Cell_Wall_Dynamics_Protein"/>
</dbReference>
<gene>
    <name evidence="2" type="ORF">BST13_33445</name>
</gene>
<accession>A0A1X0A4E3</accession>
<dbReference type="Proteomes" id="UP000192448">
    <property type="component" value="Unassembled WGS sequence"/>
</dbReference>
<dbReference type="EMBL" id="MVHF01000055">
    <property type="protein sequence ID" value="ORA24884.1"/>
    <property type="molecule type" value="Genomic_DNA"/>
</dbReference>
<dbReference type="STRING" id="1927124.BST13_33445"/>
<evidence type="ECO:0000313" key="3">
    <source>
        <dbReference type="Proteomes" id="UP000192448"/>
    </source>
</evidence>
<dbReference type="InterPro" id="IPR023346">
    <property type="entry name" value="Lysozyme-like_dom_sf"/>
</dbReference>
<feature type="domain" description="Peptidase M15C" evidence="1">
    <location>
        <begin position="76"/>
        <end position="143"/>
    </location>
</feature>
<dbReference type="InterPro" id="IPR039561">
    <property type="entry name" value="Peptidase_M15C"/>
</dbReference>
<keyword evidence="3" id="KW-1185">Reference proteome</keyword>
<reference evidence="2 3" key="1">
    <citation type="submission" date="2017-02" db="EMBL/GenBank/DDBJ databases">
        <title>The new phylogeny of genus Mycobacterium.</title>
        <authorList>
            <person name="Tortoli E."/>
            <person name="Trovato A."/>
            <person name="Cirillo D.M."/>
        </authorList>
    </citation>
    <scope>NUCLEOTIDE SEQUENCE [LARGE SCALE GENOMIC DNA]</scope>
    <source>
        <strain evidence="2 3">RW6</strain>
    </source>
</reference>
<evidence type="ECO:0000313" key="2">
    <source>
        <dbReference type="EMBL" id="ORA24884.1"/>
    </source>
</evidence>
<dbReference type="OrthoDB" id="3809801at2"/>
<sequence length="529" mass="57667">MALGMILENGWPECDLVDCDYATIPGTPLRLPFQKGHPFIILQAFLRDLDQYIEPVMNARGITDEGSWTEDNSVYTSNHKGATAFDYNWDDHPMGRAGAGWDGSVLIAGDQVPAVQELLAWYEGMVFWGNNWSSPKDSMHFQMGYDTYGPANAARVQNFIDRKIRADGYSTWRRGGTARGGGVVPPVAVPVQTGLTANLLQSIGGYRKDMTLARYQALLPELIDAFHFADLNTIDRRAMGIAQLFHESGALRYQEEIADGSAYEGRTDLGNTQRGDGKRYKGRDFLQITGRSNYTALSAWAFARKIPGADSPTFFVDRPELLATDRFAFLGFAWYWTTRRNKAGQSLNDMADARNIDGATLMVNGGYNGLDSRKTFYARALAANADLLDPEPVDPLEELLMSDRKVPSASIYATPGEEDIPLVELLRAIDAALHRTAIVEPDAELGDPDAIDRMLRTAAGKGQYGTLPGPVNHAKAKLAKIAAANPPALLYVARAAKAGDVAALGVITDLQNTNPAVLQAFVAAQKGAN</sequence>
<dbReference type="AlphaFoldDB" id="A0A1X0A4E3"/>
<organism evidence="2 3">
    <name type="scientific">Mycobacterium aquaticum</name>
    <dbReference type="NCBI Taxonomy" id="1927124"/>
    <lineage>
        <taxon>Bacteria</taxon>
        <taxon>Bacillati</taxon>
        <taxon>Actinomycetota</taxon>
        <taxon>Actinomycetes</taxon>
        <taxon>Mycobacteriales</taxon>
        <taxon>Mycobacteriaceae</taxon>
        <taxon>Mycobacterium</taxon>
    </lineage>
</organism>
<name>A0A1X0A4E3_9MYCO</name>
<proteinExistence type="predicted"/>
<dbReference type="Gene3D" id="1.10.530.10">
    <property type="match status" value="1"/>
</dbReference>
<dbReference type="InterPro" id="IPR009045">
    <property type="entry name" value="Zn_M74/Hedgehog-like"/>
</dbReference>
<protein>
    <recommendedName>
        <fullName evidence="1">Peptidase M15C domain-containing protein</fullName>
    </recommendedName>
</protein>
<dbReference type="Gene3D" id="3.30.1380.10">
    <property type="match status" value="1"/>
</dbReference>
<dbReference type="RefSeq" id="WP_083169868.1">
    <property type="nucleotide sequence ID" value="NZ_MVHF01000055.1"/>
</dbReference>
<evidence type="ECO:0000259" key="1">
    <source>
        <dbReference type="Pfam" id="PF13539"/>
    </source>
</evidence>
<dbReference type="SUPFAM" id="SSF55166">
    <property type="entry name" value="Hedgehog/DD-peptidase"/>
    <property type="match status" value="1"/>
</dbReference>
<dbReference type="SUPFAM" id="SSF53955">
    <property type="entry name" value="Lysozyme-like"/>
    <property type="match status" value="1"/>
</dbReference>
<dbReference type="PANTHER" id="PTHR34408">
    <property type="entry name" value="FAMILY PROTEIN, PUTATIVE-RELATED"/>
    <property type="match status" value="1"/>
</dbReference>
<dbReference type="Pfam" id="PF13539">
    <property type="entry name" value="Peptidase_M15_4"/>
    <property type="match status" value="1"/>
</dbReference>
<dbReference type="GO" id="GO:0008233">
    <property type="term" value="F:peptidase activity"/>
    <property type="evidence" value="ECO:0007669"/>
    <property type="project" value="InterPro"/>
</dbReference>
<dbReference type="PANTHER" id="PTHR34408:SF2">
    <property type="entry name" value="CELL WALL-BINDING PROTEIN YWSB"/>
    <property type="match status" value="1"/>
</dbReference>